<protein>
    <submittedName>
        <fullName evidence="11">Toxin (Partial)</fullName>
    </submittedName>
</protein>
<dbReference type="AlphaFoldDB" id="A0A157SUZ1"/>
<comment type="subcellular location">
    <subcellularLocation>
        <location evidence="2">Host cell membrane</location>
    </subcellularLocation>
    <subcellularLocation>
        <location evidence="3">Secreted</location>
    </subcellularLocation>
</comment>
<evidence type="ECO:0000256" key="9">
    <source>
        <dbReference type="SAM" id="MobiDB-lite"/>
    </source>
</evidence>
<name>A0A157SUZ1_9BORD</name>
<dbReference type="Proteomes" id="UP000076825">
    <property type="component" value="Chromosome 1"/>
</dbReference>
<feature type="signal peptide" evidence="10">
    <location>
        <begin position="1"/>
        <end position="36"/>
    </location>
</feature>
<evidence type="ECO:0000313" key="12">
    <source>
        <dbReference type="Proteomes" id="UP000076825"/>
    </source>
</evidence>
<keyword evidence="4" id="KW-1032">Host cell membrane</keyword>
<dbReference type="GO" id="GO:0005576">
    <property type="term" value="C:extracellular region"/>
    <property type="evidence" value="ECO:0007669"/>
    <property type="project" value="UniProtKB-SubCell"/>
</dbReference>
<accession>A0A157SUZ1</accession>
<evidence type="ECO:0000256" key="4">
    <source>
        <dbReference type="ARBA" id="ARBA00022511"/>
    </source>
</evidence>
<evidence type="ECO:0000256" key="6">
    <source>
        <dbReference type="ARBA" id="ARBA00022870"/>
    </source>
</evidence>
<keyword evidence="10" id="KW-0732">Signal</keyword>
<reference evidence="11 12" key="1">
    <citation type="submission" date="2016-04" db="EMBL/GenBank/DDBJ databases">
        <authorList>
            <consortium name="Pathogen Informatics"/>
        </authorList>
    </citation>
    <scope>NUCLEOTIDE SEQUENCE [LARGE SCALE GENOMIC DNA]</scope>
    <source>
        <strain evidence="11 12">H044680328</strain>
    </source>
</reference>
<feature type="chain" id="PRO_5009816885" evidence="10">
    <location>
        <begin position="37"/>
        <end position="211"/>
    </location>
</feature>
<dbReference type="InterPro" id="IPR008992">
    <property type="entry name" value="Enterotoxin"/>
</dbReference>
<evidence type="ECO:0000256" key="1">
    <source>
        <dbReference type="ARBA" id="ARBA00002398"/>
    </source>
</evidence>
<evidence type="ECO:0000256" key="2">
    <source>
        <dbReference type="ARBA" id="ARBA00004165"/>
    </source>
</evidence>
<dbReference type="KEGG" id="btrm:SAMEA390648704078"/>
<evidence type="ECO:0000256" key="5">
    <source>
        <dbReference type="ARBA" id="ARBA00022525"/>
    </source>
</evidence>
<organism evidence="11 12">
    <name type="scientific">Bordetella trematum</name>
    <dbReference type="NCBI Taxonomy" id="123899"/>
    <lineage>
        <taxon>Bacteria</taxon>
        <taxon>Pseudomonadati</taxon>
        <taxon>Pseudomonadota</taxon>
        <taxon>Betaproteobacteria</taxon>
        <taxon>Burkholderiales</taxon>
        <taxon>Alcaligenaceae</taxon>
        <taxon>Bordetella</taxon>
    </lineage>
</organism>
<keyword evidence="6" id="KW-1043">Host membrane</keyword>
<comment type="function">
    <text evidence="1">PTX oligomer B binds to receptors on the eukaryotic cell surface and facilitates the translocation of the toxic subunit across the cell membrane.</text>
</comment>
<gene>
    <name evidence="11" type="ORF">SAMEA3906487_04078</name>
</gene>
<dbReference type="PATRIC" id="fig|123899.6.peg.4076"/>
<evidence type="ECO:0000256" key="3">
    <source>
        <dbReference type="ARBA" id="ARBA00004613"/>
    </source>
</evidence>
<dbReference type="SUPFAM" id="SSF50203">
    <property type="entry name" value="Bacterial enterotoxins"/>
    <property type="match status" value="1"/>
</dbReference>
<dbReference type="GO" id="GO:0020002">
    <property type="term" value="C:host cell plasma membrane"/>
    <property type="evidence" value="ECO:0007669"/>
    <property type="project" value="UniProtKB-SubCell"/>
</dbReference>
<evidence type="ECO:0000313" key="11">
    <source>
        <dbReference type="EMBL" id="SAI74151.1"/>
    </source>
</evidence>
<evidence type="ECO:0000256" key="8">
    <source>
        <dbReference type="ARBA" id="ARBA00025965"/>
    </source>
</evidence>
<dbReference type="STRING" id="123899.SAMEA3906487_04078"/>
<keyword evidence="12" id="KW-1185">Reference proteome</keyword>
<keyword evidence="7" id="KW-0472">Membrane</keyword>
<keyword evidence="5" id="KW-0964">Secreted</keyword>
<sequence length="211" mass="23252">MPLRRRRPCRTPAPRLAAALPATLLLSFCMAGKAVAAPSWDGALEGLLGQLLQQEYHHSSSSGSSQTTTVRLGLGQPGDAPAWPIPPDPNFPEPVMPAIPDPAFPTVGFPSAFDSPLAPAEPQRKLNAQGEGWYSNVQVDVLHRRNDQVCARFVRADTLIIAGCVRANDRMARNLAQYLLDKQHLRVYLDHRVRYASLGRLDTFRITRLEP</sequence>
<proteinExistence type="predicted"/>
<dbReference type="EMBL" id="LT546645">
    <property type="protein sequence ID" value="SAI74151.1"/>
    <property type="molecule type" value="Genomic_DNA"/>
</dbReference>
<evidence type="ECO:0000256" key="7">
    <source>
        <dbReference type="ARBA" id="ARBA00023136"/>
    </source>
</evidence>
<feature type="region of interest" description="Disordered" evidence="9">
    <location>
        <begin position="58"/>
        <end position="84"/>
    </location>
</feature>
<evidence type="ECO:0000256" key="10">
    <source>
        <dbReference type="SAM" id="SignalP"/>
    </source>
</evidence>
<comment type="subunit">
    <text evidence="8">Pertussis toxin contains five different chains, S1-S5. They are organized into 2 functional subunits: A, composed of S1 (which is toxic) and B, containing S2, S3, S5, and two copies of S4 (B binds to the membrane receptors). Dimers of S2-S4 and S3-S4 are held together by S5.</text>
</comment>